<dbReference type="NCBIfam" id="NF000940">
    <property type="entry name" value="PRK00094.1-2"/>
    <property type="match status" value="1"/>
</dbReference>
<dbReference type="Pfam" id="PF07479">
    <property type="entry name" value="NAD_Gly3P_dh_C"/>
    <property type="match status" value="1"/>
</dbReference>
<keyword evidence="3 13" id="KW-0521">NADP</keyword>
<evidence type="ECO:0000256" key="3">
    <source>
        <dbReference type="ARBA" id="ARBA00022857"/>
    </source>
</evidence>
<keyword evidence="21" id="KW-1185">Reference proteome</keyword>
<evidence type="ECO:0000259" key="19">
    <source>
        <dbReference type="Pfam" id="PF07479"/>
    </source>
</evidence>
<evidence type="ECO:0000256" key="4">
    <source>
        <dbReference type="ARBA" id="ARBA00023002"/>
    </source>
</evidence>
<gene>
    <name evidence="13" type="primary">gpsA</name>
    <name evidence="20" type="ORF">SAMN05421637_0700</name>
</gene>
<evidence type="ECO:0000256" key="11">
    <source>
        <dbReference type="ARBA" id="ARBA00069372"/>
    </source>
</evidence>
<dbReference type="AlphaFoldDB" id="A0A1H6V6I4"/>
<feature type="binding site" evidence="13">
    <location>
        <position position="106"/>
    </location>
    <ligand>
        <name>sn-glycerol 3-phosphate</name>
        <dbReference type="ChEBI" id="CHEBI:57597"/>
    </ligand>
</feature>
<keyword evidence="4 13" id="KW-0560">Oxidoreductase</keyword>
<dbReference type="OrthoDB" id="9812273at2"/>
<dbReference type="InterPro" id="IPR006168">
    <property type="entry name" value="G3P_DH_NAD-dep"/>
</dbReference>
<feature type="binding site" evidence="13">
    <location>
        <position position="136"/>
    </location>
    <ligand>
        <name>sn-glycerol 3-phosphate</name>
        <dbReference type="ChEBI" id="CHEBI:57597"/>
    </ligand>
</feature>
<accession>A0A1H6V6I4</accession>
<dbReference type="PIRSF" id="PIRSF000114">
    <property type="entry name" value="Glycerol-3-P_dh"/>
    <property type="match status" value="1"/>
</dbReference>
<feature type="binding site" evidence="13">
    <location>
        <position position="244"/>
    </location>
    <ligand>
        <name>sn-glycerol 3-phosphate</name>
        <dbReference type="ChEBI" id="CHEBI:57597"/>
    </ligand>
</feature>
<dbReference type="FunFam" id="1.10.1040.10:FF:000001">
    <property type="entry name" value="Glycerol-3-phosphate dehydrogenase [NAD(P)+]"/>
    <property type="match status" value="1"/>
</dbReference>
<dbReference type="PROSITE" id="PS00957">
    <property type="entry name" value="NAD_G3PDH"/>
    <property type="match status" value="1"/>
</dbReference>
<dbReference type="InterPro" id="IPR036291">
    <property type="entry name" value="NAD(P)-bd_dom_sf"/>
</dbReference>
<evidence type="ECO:0000256" key="10">
    <source>
        <dbReference type="ARBA" id="ARBA00066687"/>
    </source>
</evidence>
<feature type="binding site" evidence="15">
    <location>
        <begin position="255"/>
        <end position="256"/>
    </location>
    <ligand>
        <name>substrate</name>
    </ligand>
</feature>
<dbReference type="GO" id="GO:0008654">
    <property type="term" value="P:phospholipid biosynthetic process"/>
    <property type="evidence" value="ECO:0007669"/>
    <property type="project" value="UniProtKB-KW"/>
</dbReference>
<dbReference type="GO" id="GO:0051287">
    <property type="term" value="F:NAD binding"/>
    <property type="evidence" value="ECO:0007669"/>
    <property type="project" value="InterPro"/>
</dbReference>
<dbReference type="SUPFAM" id="SSF51735">
    <property type="entry name" value="NAD(P)-binding Rossmann-fold domains"/>
    <property type="match status" value="1"/>
</dbReference>
<comment type="subcellular location">
    <subcellularLocation>
        <location evidence="13">Cytoplasm</location>
    </subcellularLocation>
</comment>
<dbReference type="PANTHER" id="PTHR11728:SF1">
    <property type="entry name" value="GLYCEROL-3-PHOSPHATE DEHYDROGENASE [NAD(+)] 2, CHLOROPLASTIC"/>
    <property type="match status" value="1"/>
</dbReference>
<dbReference type="Gene3D" id="3.40.50.720">
    <property type="entry name" value="NAD(P)-binding Rossmann-like Domain"/>
    <property type="match status" value="1"/>
</dbReference>
<comment type="similarity">
    <text evidence="1 13 17">Belongs to the NAD-dependent glycerol-3-phosphate dehydrogenase family.</text>
</comment>
<feature type="binding site" evidence="13">
    <location>
        <position position="254"/>
    </location>
    <ligand>
        <name>sn-glycerol 3-phosphate</name>
        <dbReference type="ChEBI" id="CHEBI:57597"/>
    </ligand>
</feature>
<comment type="catalytic activity">
    <reaction evidence="13">
        <text>sn-glycerol 3-phosphate + NAD(+) = dihydroxyacetone phosphate + NADH + H(+)</text>
        <dbReference type="Rhea" id="RHEA:11092"/>
        <dbReference type="ChEBI" id="CHEBI:15378"/>
        <dbReference type="ChEBI" id="CHEBI:57540"/>
        <dbReference type="ChEBI" id="CHEBI:57597"/>
        <dbReference type="ChEBI" id="CHEBI:57642"/>
        <dbReference type="ChEBI" id="CHEBI:57945"/>
        <dbReference type="EC" id="1.1.1.94"/>
    </reaction>
</comment>
<evidence type="ECO:0000256" key="1">
    <source>
        <dbReference type="ARBA" id="ARBA00011009"/>
    </source>
</evidence>
<feature type="binding site" evidence="16">
    <location>
        <position position="140"/>
    </location>
    <ligand>
        <name>NAD(+)</name>
        <dbReference type="ChEBI" id="CHEBI:57540"/>
    </ligand>
</feature>
<dbReference type="STRING" id="1043493.SAMN05421637_0700"/>
<dbReference type="PRINTS" id="PR00077">
    <property type="entry name" value="GPDHDRGNASE"/>
</dbReference>
<comment type="pathway">
    <text evidence="13">Membrane lipid metabolism; glycerophospholipid metabolism.</text>
</comment>
<evidence type="ECO:0000256" key="13">
    <source>
        <dbReference type="HAMAP-Rule" id="MF_00394"/>
    </source>
</evidence>
<keyword evidence="2 13" id="KW-0444">Lipid biosynthesis</keyword>
<evidence type="ECO:0000313" key="21">
    <source>
        <dbReference type="Proteomes" id="UP000183315"/>
    </source>
</evidence>
<evidence type="ECO:0000256" key="8">
    <source>
        <dbReference type="ARBA" id="ARBA00023264"/>
    </source>
</evidence>
<feature type="binding site" evidence="13">
    <location>
        <position position="256"/>
    </location>
    <ligand>
        <name>sn-glycerol 3-phosphate</name>
        <dbReference type="ChEBI" id="CHEBI:57597"/>
    </ligand>
</feature>
<evidence type="ECO:0000313" key="20">
    <source>
        <dbReference type="EMBL" id="SEJ00249.1"/>
    </source>
</evidence>
<feature type="domain" description="Glycerol-3-phosphate dehydrogenase NAD-dependent N-terminal" evidence="18">
    <location>
        <begin position="5"/>
        <end position="160"/>
    </location>
</feature>
<dbReference type="InterPro" id="IPR011128">
    <property type="entry name" value="G3P_DH_NAD-dep_N"/>
</dbReference>
<dbReference type="Proteomes" id="UP000183315">
    <property type="component" value="Unassembled WGS sequence"/>
</dbReference>
<feature type="binding site" evidence="13">
    <location>
        <position position="12"/>
    </location>
    <ligand>
        <name>NADPH</name>
        <dbReference type="ChEBI" id="CHEBI:57783"/>
    </ligand>
</feature>
<evidence type="ECO:0000256" key="6">
    <source>
        <dbReference type="ARBA" id="ARBA00023098"/>
    </source>
</evidence>
<evidence type="ECO:0000256" key="15">
    <source>
        <dbReference type="PIRSR" id="PIRSR000114-2"/>
    </source>
</evidence>
<dbReference type="SUPFAM" id="SSF48179">
    <property type="entry name" value="6-phosphogluconate dehydrogenase C-terminal domain-like"/>
    <property type="match status" value="1"/>
</dbReference>
<feature type="binding site" evidence="13">
    <location>
        <position position="32"/>
    </location>
    <ligand>
        <name>NADPH</name>
        <dbReference type="ChEBI" id="CHEBI:57783"/>
    </ligand>
</feature>
<feature type="binding site" evidence="13">
    <location>
        <position position="140"/>
    </location>
    <ligand>
        <name>NADPH</name>
        <dbReference type="ChEBI" id="CHEBI:57783"/>
    </ligand>
</feature>
<evidence type="ECO:0000256" key="5">
    <source>
        <dbReference type="ARBA" id="ARBA00023027"/>
    </source>
</evidence>
<dbReference type="FunFam" id="3.40.50.720:FF:000019">
    <property type="entry name" value="Glycerol-3-phosphate dehydrogenase [NAD(P)+]"/>
    <property type="match status" value="1"/>
</dbReference>
<dbReference type="EC" id="1.1.1.94" evidence="10 13"/>
<feature type="binding site" evidence="13">
    <location>
        <position position="255"/>
    </location>
    <ligand>
        <name>sn-glycerol 3-phosphate</name>
        <dbReference type="ChEBI" id="CHEBI:57597"/>
    </ligand>
</feature>
<evidence type="ECO:0000256" key="2">
    <source>
        <dbReference type="ARBA" id="ARBA00022516"/>
    </source>
</evidence>
<dbReference type="UniPathway" id="UPA00940"/>
<evidence type="ECO:0000256" key="7">
    <source>
        <dbReference type="ARBA" id="ARBA00023209"/>
    </source>
</evidence>
<keyword evidence="7 13" id="KW-0594">Phospholipid biosynthesis</keyword>
<feature type="domain" description="Glycerol-3-phosphate dehydrogenase NAD-dependent C-terminal" evidence="19">
    <location>
        <begin position="180"/>
        <end position="321"/>
    </location>
</feature>
<keyword evidence="8 13" id="KW-1208">Phospholipid metabolism</keyword>
<dbReference type="HAMAP" id="MF_00394">
    <property type="entry name" value="NAD_Glyc3P_dehydrog"/>
    <property type="match status" value="1"/>
</dbReference>
<keyword evidence="6 13" id="KW-0443">Lipid metabolism</keyword>
<dbReference type="PANTHER" id="PTHR11728">
    <property type="entry name" value="GLYCEROL-3-PHOSPHATE DEHYDROGENASE"/>
    <property type="match status" value="1"/>
</dbReference>
<dbReference type="GO" id="GO:0141152">
    <property type="term" value="F:glycerol-3-phosphate dehydrogenase (NAD+) activity"/>
    <property type="evidence" value="ECO:0007669"/>
    <property type="project" value="RHEA"/>
</dbReference>
<evidence type="ECO:0000256" key="12">
    <source>
        <dbReference type="ARBA" id="ARBA00080511"/>
    </source>
</evidence>
<dbReference type="RefSeq" id="WP_042216556.1">
    <property type="nucleotide sequence ID" value="NZ_BBLU01000018.1"/>
</dbReference>
<dbReference type="GO" id="GO:0046167">
    <property type="term" value="P:glycerol-3-phosphate biosynthetic process"/>
    <property type="evidence" value="ECO:0007669"/>
    <property type="project" value="UniProtKB-UniRule"/>
</dbReference>
<feature type="binding site" evidence="16">
    <location>
        <begin position="8"/>
        <end position="13"/>
    </location>
    <ligand>
        <name>NAD(+)</name>
        <dbReference type="ChEBI" id="CHEBI:57540"/>
    </ligand>
</feature>
<dbReference type="Gene3D" id="1.10.1040.10">
    <property type="entry name" value="N-(1-d-carboxylethyl)-l-norvaline Dehydrogenase, domain 2"/>
    <property type="match status" value="1"/>
</dbReference>
<feature type="binding site" evidence="13">
    <location>
        <position position="281"/>
    </location>
    <ligand>
        <name>NADPH</name>
        <dbReference type="ChEBI" id="CHEBI:57783"/>
    </ligand>
</feature>
<dbReference type="InterPro" id="IPR006109">
    <property type="entry name" value="G3P_DH_NAD-dep_C"/>
</dbReference>
<feature type="binding site" evidence="13">
    <location>
        <position position="191"/>
    </location>
    <ligand>
        <name>sn-glycerol 3-phosphate</name>
        <dbReference type="ChEBI" id="CHEBI:57597"/>
    </ligand>
</feature>
<feature type="binding site" evidence="15">
    <location>
        <position position="106"/>
    </location>
    <ligand>
        <name>substrate</name>
    </ligand>
</feature>
<dbReference type="InterPro" id="IPR008927">
    <property type="entry name" value="6-PGluconate_DH-like_C_sf"/>
</dbReference>
<dbReference type="GO" id="GO:0005975">
    <property type="term" value="P:carbohydrate metabolic process"/>
    <property type="evidence" value="ECO:0007669"/>
    <property type="project" value="InterPro"/>
</dbReference>
<protein>
    <recommendedName>
        <fullName evidence="11 13">Glycerol-3-phosphate dehydrogenase [NAD(P)+]</fullName>
        <ecNumber evidence="10 13">1.1.1.94</ecNumber>
    </recommendedName>
    <alternativeName>
        <fullName evidence="13">NAD(P)(+)-dependent glycerol-3-phosphate dehydrogenase</fullName>
    </alternativeName>
    <alternativeName>
        <fullName evidence="12 13">NAD(P)H-dependent dihydroxyacetone-phosphate reductase</fullName>
    </alternativeName>
</protein>
<evidence type="ECO:0000256" key="9">
    <source>
        <dbReference type="ARBA" id="ARBA00052716"/>
    </source>
</evidence>
<dbReference type="GO" id="GO:0046168">
    <property type="term" value="P:glycerol-3-phosphate catabolic process"/>
    <property type="evidence" value="ECO:0007669"/>
    <property type="project" value="InterPro"/>
</dbReference>
<feature type="binding site" evidence="13">
    <location>
        <position position="255"/>
    </location>
    <ligand>
        <name>NADPH</name>
        <dbReference type="ChEBI" id="CHEBI:57783"/>
    </ligand>
</feature>
<dbReference type="InterPro" id="IPR013328">
    <property type="entry name" value="6PGD_dom2"/>
</dbReference>
<reference evidence="21" key="1">
    <citation type="submission" date="2016-10" db="EMBL/GenBank/DDBJ databases">
        <authorList>
            <person name="Varghese N."/>
        </authorList>
    </citation>
    <scope>NUCLEOTIDE SEQUENCE [LARGE SCALE GENOMIC DNA]</scope>
    <source>
        <strain evidence="21">DSM 24868</strain>
    </source>
</reference>
<feature type="binding site" evidence="16">
    <location>
        <position position="255"/>
    </location>
    <ligand>
        <name>NAD(+)</name>
        <dbReference type="ChEBI" id="CHEBI:57540"/>
    </ligand>
</feature>
<evidence type="ECO:0000259" key="18">
    <source>
        <dbReference type="Pfam" id="PF01210"/>
    </source>
</evidence>
<dbReference type="NCBIfam" id="NF000942">
    <property type="entry name" value="PRK00094.1-4"/>
    <property type="match status" value="1"/>
</dbReference>
<dbReference type="eggNOG" id="COG0240">
    <property type="taxonomic scope" value="Bacteria"/>
</dbReference>
<feature type="binding site" evidence="13">
    <location>
        <position position="106"/>
    </location>
    <ligand>
        <name>NADPH</name>
        <dbReference type="ChEBI" id="CHEBI:57783"/>
    </ligand>
</feature>
<organism evidence="20 21">
    <name type="scientific">Demequina mangrovi</name>
    <dbReference type="NCBI Taxonomy" id="1043493"/>
    <lineage>
        <taxon>Bacteria</taxon>
        <taxon>Bacillati</taxon>
        <taxon>Actinomycetota</taxon>
        <taxon>Actinomycetes</taxon>
        <taxon>Micrococcales</taxon>
        <taxon>Demequinaceae</taxon>
        <taxon>Demequina</taxon>
    </lineage>
</organism>
<dbReference type="GO" id="GO:0141153">
    <property type="term" value="F:glycerol-3-phosphate dehydrogenase (NADP+) activity"/>
    <property type="evidence" value="ECO:0007669"/>
    <property type="project" value="RHEA"/>
</dbReference>
<proteinExistence type="inferred from homology"/>
<dbReference type="Pfam" id="PF01210">
    <property type="entry name" value="NAD_Gly3P_dh_N"/>
    <property type="match status" value="1"/>
</dbReference>
<dbReference type="EMBL" id="FNZI01000001">
    <property type="protein sequence ID" value="SEJ00249.1"/>
    <property type="molecule type" value="Genomic_DNA"/>
</dbReference>
<name>A0A1H6V6I4_9MICO</name>
<dbReference type="GO" id="GO:0005829">
    <property type="term" value="C:cytosol"/>
    <property type="evidence" value="ECO:0007669"/>
    <property type="project" value="TreeGrafter"/>
</dbReference>
<comment type="caution">
    <text evidence="13">Lacks conserved residue(s) required for the propagation of feature annotation.</text>
</comment>
<evidence type="ECO:0000256" key="14">
    <source>
        <dbReference type="PIRSR" id="PIRSR000114-1"/>
    </source>
</evidence>
<keyword evidence="5 13" id="KW-0520">NAD</keyword>
<comment type="catalytic activity">
    <reaction evidence="9">
        <text>sn-glycerol 3-phosphate + NADP(+) = dihydroxyacetone phosphate + NADPH + H(+)</text>
        <dbReference type="Rhea" id="RHEA:11096"/>
        <dbReference type="ChEBI" id="CHEBI:15378"/>
        <dbReference type="ChEBI" id="CHEBI:57597"/>
        <dbReference type="ChEBI" id="CHEBI:57642"/>
        <dbReference type="ChEBI" id="CHEBI:57783"/>
        <dbReference type="ChEBI" id="CHEBI:58349"/>
        <dbReference type="EC" id="1.1.1.94"/>
    </reaction>
    <physiologicalReaction direction="right-to-left" evidence="9">
        <dbReference type="Rhea" id="RHEA:11098"/>
    </physiologicalReaction>
</comment>
<sequence length="333" mass="34413">MTRAAVLGAGAWGTTFAAVMADAGTDVRLWGRDAEVVRSIRDDRLHDRAIPGVELPEGILATTDIEEALTDADIVAVAVPAQHMRDIVTPFRDLVPDGAVAVSLMKGIELGTHARMSEVLGDVWGLGPERLAVVSGPNLAREIAQRQPTATVIASPDAEAAELVAASTASSYFRPYTNDDLVGVELCGAYKNVIAVGVGITDGLGFGHNTTATVITRGLAEITRLGLAIGARPETFSGLAGMGDLIATCASPLSRNHTLGAHLGRGRTLDEALALTTGTAEGVKTAAAVQQLAGDAEVDVPICDGVVTMLAGEAPVEAVIESLITRPRKAEVD</sequence>
<keyword evidence="13" id="KW-0963">Cytoplasm</keyword>
<feature type="active site" description="Proton acceptor" evidence="13 14">
    <location>
        <position position="191"/>
    </location>
</feature>
<comment type="function">
    <text evidence="13">Catalyzes the reduction of the glycolytic intermediate dihydroxyacetone phosphate (DHAP) to sn-glycerol 3-phosphate (G3P), the key precursor for phospholipid synthesis.</text>
</comment>
<evidence type="ECO:0000256" key="17">
    <source>
        <dbReference type="RuleBase" id="RU000437"/>
    </source>
</evidence>
<dbReference type="GO" id="GO:0006650">
    <property type="term" value="P:glycerophospholipid metabolic process"/>
    <property type="evidence" value="ECO:0007669"/>
    <property type="project" value="UniProtKB-UniRule"/>
</dbReference>
<evidence type="ECO:0000256" key="16">
    <source>
        <dbReference type="PIRSR" id="PIRSR000114-3"/>
    </source>
</evidence>
<keyword evidence="13" id="KW-0547">Nucleotide-binding</keyword>